<dbReference type="GO" id="GO:0009926">
    <property type="term" value="P:auxin polar transport"/>
    <property type="evidence" value="ECO:0007669"/>
    <property type="project" value="TreeGrafter"/>
</dbReference>
<dbReference type="Proteomes" id="UP001157418">
    <property type="component" value="Unassembled WGS sequence"/>
</dbReference>
<dbReference type="InterPro" id="IPR006968">
    <property type="entry name" value="RUS_fam"/>
</dbReference>
<feature type="domain" description="Protein root UVB sensitive/RUS" evidence="2">
    <location>
        <begin position="66"/>
        <end position="298"/>
    </location>
</feature>
<keyword evidence="4" id="KW-1185">Reference proteome</keyword>
<proteinExistence type="inferred from homology"/>
<evidence type="ECO:0000256" key="1">
    <source>
        <dbReference type="ARBA" id="ARBA00007558"/>
    </source>
</evidence>
<dbReference type="EMBL" id="CAKMRJ010000113">
    <property type="protein sequence ID" value="CAH1417784.1"/>
    <property type="molecule type" value="Genomic_DNA"/>
</dbReference>
<comment type="similarity">
    <text evidence="1">Belongs to the RUS1 family.</text>
</comment>
<reference evidence="3 4" key="1">
    <citation type="submission" date="2022-01" db="EMBL/GenBank/DDBJ databases">
        <authorList>
            <person name="Xiong W."/>
            <person name="Schranz E."/>
        </authorList>
    </citation>
    <scope>NUCLEOTIDE SEQUENCE [LARGE SCALE GENOMIC DNA]</scope>
</reference>
<protein>
    <recommendedName>
        <fullName evidence="2">Protein root UVB sensitive/RUS domain-containing protein</fullName>
    </recommendedName>
</protein>
<dbReference type="GO" id="GO:0009941">
    <property type="term" value="C:chloroplast envelope"/>
    <property type="evidence" value="ECO:0007669"/>
    <property type="project" value="TreeGrafter"/>
</dbReference>
<evidence type="ECO:0000313" key="3">
    <source>
        <dbReference type="EMBL" id="CAH1417784.1"/>
    </source>
</evidence>
<dbReference type="PANTHER" id="PTHR12770">
    <property type="entry name" value="RUS1 FAMILY PROTEIN C16ORF58"/>
    <property type="match status" value="1"/>
</dbReference>
<gene>
    <name evidence="3" type="ORF">LVIROSA_LOCUS5438</name>
</gene>
<dbReference type="PANTHER" id="PTHR12770:SF30">
    <property type="entry name" value="ROOT UVB SENSITIVE FAMILY"/>
    <property type="match status" value="1"/>
</dbReference>
<organism evidence="3 4">
    <name type="scientific">Lactuca virosa</name>
    <dbReference type="NCBI Taxonomy" id="75947"/>
    <lineage>
        <taxon>Eukaryota</taxon>
        <taxon>Viridiplantae</taxon>
        <taxon>Streptophyta</taxon>
        <taxon>Embryophyta</taxon>
        <taxon>Tracheophyta</taxon>
        <taxon>Spermatophyta</taxon>
        <taxon>Magnoliopsida</taxon>
        <taxon>eudicotyledons</taxon>
        <taxon>Gunneridae</taxon>
        <taxon>Pentapetalae</taxon>
        <taxon>asterids</taxon>
        <taxon>campanulids</taxon>
        <taxon>Asterales</taxon>
        <taxon>Asteraceae</taxon>
        <taxon>Cichorioideae</taxon>
        <taxon>Cichorieae</taxon>
        <taxon>Lactucinae</taxon>
        <taxon>Lactuca</taxon>
    </lineage>
</organism>
<dbReference type="Pfam" id="PF04884">
    <property type="entry name" value="UVB_sens_prot"/>
    <property type="match status" value="1"/>
</dbReference>
<dbReference type="InterPro" id="IPR054549">
    <property type="entry name" value="UVB_sens_RUS_dom"/>
</dbReference>
<name>A0AAU9M151_9ASTR</name>
<dbReference type="AlphaFoldDB" id="A0AAU9M151"/>
<comment type="caution">
    <text evidence="3">The sequence shown here is derived from an EMBL/GenBank/DDBJ whole genome shotgun (WGS) entry which is preliminary data.</text>
</comment>
<evidence type="ECO:0000259" key="2">
    <source>
        <dbReference type="Pfam" id="PF04884"/>
    </source>
</evidence>
<sequence>MNFPEKFKLLEKEAGYPSPEVVPVSVSVSVSVSWTETSDTVSRRFEFHPDGQLSVKVLNDSRPVIHKISESLVNTFLPSGYPYSVNEGYLRYTQFRALQHFSSSALSVLSTQSLLYAAGLRPTPAQATAASWILKDGMQHVGKLMCSKLGARMDSEPKRWRIFADMLYDFGTGLEVLSPLCPQLFLEMAGLGNFAKGMAIVAARATRLTIYSAFAKEGNLSDLYAKGEAISTVFNVLGLGAGIQLVSTVCSSMQGKMVVGSFLSLIHVYSTCEEMRTAPINTLNPQRTAMIIEDFIKTGKVSSPADLRNREDLVYPRRLIKEAGNVKVGRDLHKAMKPSRLKQVKEIFPDEKFVLSFENRWTDMVLEQNASGEDALRGWLVAAYANQEVEKLEDAYEKMNMMMPELVSQLKAKGWHTDRFLDGTDITGVDTSTKRLSENPLWNCTGIAAISVTKMLKIRYVCVSPSLSHSWPVCLPSESSTRYTIVYPLLPNHRLSENQIKNHLQICTGSSVATHEGEGEQSSRRSRVYFWICYGRKKGAKKKERRLLVAIVAVNGGERACSGCSSLFLFFSDPTENATDKGSGRNNDL</sequence>
<evidence type="ECO:0000313" key="4">
    <source>
        <dbReference type="Proteomes" id="UP001157418"/>
    </source>
</evidence>
<accession>A0AAU9M151</accession>
<dbReference type="GO" id="GO:0010224">
    <property type="term" value="P:response to UV-B"/>
    <property type="evidence" value="ECO:0007669"/>
    <property type="project" value="TreeGrafter"/>
</dbReference>